<name>A0ABM7RPE4_9PSED</name>
<dbReference type="InterPro" id="IPR036900">
    <property type="entry name" value="A-D-PHexomutase_C_sf"/>
</dbReference>
<keyword evidence="1" id="KW-0808">Transferase</keyword>
<dbReference type="Gene3D" id="3.30.310.50">
    <property type="entry name" value="Alpha-D-phosphohexomutase, C-terminal domain"/>
    <property type="match status" value="1"/>
</dbReference>
<dbReference type="RefSeq" id="WP_157755737.1">
    <property type="nucleotide sequence ID" value="NZ_AP017423.2"/>
</dbReference>
<evidence type="ECO:0000313" key="1">
    <source>
        <dbReference type="EMBL" id="BCX67096.1"/>
    </source>
</evidence>
<protein>
    <submittedName>
        <fullName evidence="1">Mannose-1-phosphate guanylyltransferase</fullName>
    </submittedName>
</protein>
<sequence length="153" mass="16866">MNTSRSPIDSVLKSRDPFALGYMALGQERTEGKSGLMVWLRASESSITSSPSQPRLLVERIGLFPSSGEIRCAACNPLGVLAYLKNSYADAALDVDEGNGLRLTFTEWRFNICLLETEPAILLHVESRGDIALMQQKTAELLARIREKSSSDF</sequence>
<keyword evidence="1" id="KW-0548">Nucleotidyltransferase</keyword>
<reference evidence="1 2" key="1">
    <citation type="submission" date="2016-04" db="EMBL/GenBank/DDBJ databases">
        <title>Complete genome sequence of Pseudomonas sp. LAB-08 isolated from TCE contaminated aquifer soil.</title>
        <authorList>
            <person name="Dohra H."/>
            <person name="Suzuki K."/>
            <person name="Fatma A."/>
            <person name="Inuzuka Y."/>
            <person name="Honjo M."/>
            <person name="Tashiro Y."/>
            <person name="Futamata H."/>
        </authorList>
    </citation>
    <scope>NUCLEOTIDE SEQUENCE [LARGE SCALE GENOMIC DNA]</scope>
    <source>
        <strain evidence="1 2">LAB-08</strain>
    </source>
</reference>
<evidence type="ECO:0000313" key="2">
    <source>
        <dbReference type="Proteomes" id="UP000218595"/>
    </source>
</evidence>
<gene>
    <name evidence="1" type="ORF">LAB08_R17200</name>
</gene>
<dbReference type="GO" id="GO:0016779">
    <property type="term" value="F:nucleotidyltransferase activity"/>
    <property type="evidence" value="ECO:0007669"/>
    <property type="project" value="UniProtKB-KW"/>
</dbReference>
<proteinExistence type="predicted"/>
<dbReference type="SUPFAM" id="SSF55957">
    <property type="entry name" value="Phosphoglucomutase, C-terminal domain"/>
    <property type="match status" value="1"/>
</dbReference>
<dbReference type="EMBL" id="AP017423">
    <property type="protein sequence ID" value="BCX67096.1"/>
    <property type="molecule type" value="Genomic_DNA"/>
</dbReference>
<keyword evidence="2" id="KW-1185">Reference proteome</keyword>
<organism evidence="1 2">
    <name type="scientific">Pseudomonas izuensis</name>
    <dbReference type="NCBI Taxonomy" id="2684212"/>
    <lineage>
        <taxon>Bacteria</taxon>
        <taxon>Pseudomonadati</taxon>
        <taxon>Pseudomonadota</taxon>
        <taxon>Gammaproteobacteria</taxon>
        <taxon>Pseudomonadales</taxon>
        <taxon>Pseudomonadaceae</taxon>
        <taxon>Pseudomonas</taxon>
    </lineage>
</organism>
<accession>A0ABM7RPE4</accession>
<dbReference type="Proteomes" id="UP000218595">
    <property type="component" value="Chromosome"/>
</dbReference>